<protein>
    <submittedName>
        <fullName evidence="2">Transposase</fullName>
    </submittedName>
</protein>
<dbReference type="InterPro" id="IPR036515">
    <property type="entry name" value="Transposase_17_sf"/>
</dbReference>
<accession>A0A9D2K285</accession>
<gene>
    <name evidence="2" type="ORF">H9723_04395</name>
</gene>
<evidence type="ECO:0000313" key="3">
    <source>
        <dbReference type="Proteomes" id="UP000824116"/>
    </source>
</evidence>
<dbReference type="PANTHER" id="PTHR34322:SF2">
    <property type="entry name" value="TRANSPOSASE IS200-LIKE DOMAIN-CONTAINING PROTEIN"/>
    <property type="match status" value="1"/>
</dbReference>
<evidence type="ECO:0000259" key="1">
    <source>
        <dbReference type="SMART" id="SM01321"/>
    </source>
</evidence>
<dbReference type="Gene3D" id="3.30.70.1290">
    <property type="entry name" value="Transposase IS200-like"/>
    <property type="match status" value="1"/>
</dbReference>
<reference evidence="2" key="1">
    <citation type="journal article" date="2021" name="PeerJ">
        <title>Extensive microbial diversity within the chicken gut microbiome revealed by metagenomics and culture.</title>
        <authorList>
            <person name="Gilroy R."/>
            <person name="Ravi A."/>
            <person name="Getino M."/>
            <person name="Pursley I."/>
            <person name="Horton D.L."/>
            <person name="Alikhan N.F."/>
            <person name="Baker D."/>
            <person name="Gharbi K."/>
            <person name="Hall N."/>
            <person name="Watson M."/>
            <person name="Adriaenssens E.M."/>
            <person name="Foster-Nyarko E."/>
            <person name="Jarju S."/>
            <person name="Secka A."/>
            <person name="Antonio M."/>
            <person name="Oren A."/>
            <person name="Chaudhuri R.R."/>
            <person name="La Ragione R."/>
            <person name="Hildebrand F."/>
            <person name="Pallen M.J."/>
        </authorList>
    </citation>
    <scope>NUCLEOTIDE SEQUENCE</scope>
    <source>
        <strain evidence="2">CHK196-3914</strain>
    </source>
</reference>
<dbReference type="PANTHER" id="PTHR34322">
    <property type="entry name" value="TRANSPOSASE, Y1_TNP DOMAIN-CONTAINING"/>
    <property type="match status" value="1"/>
</dbReference>
<dbReference type="Proteomes" id="UP000824116">
    <property type="component" value="Unassembled WGS sequence"/>
</dbReference>
<comment type="caution">
    <text evidence="2">The sequence shown here is derived from an EMBL/GenBank/DDBJ whole genome shotgun (WGS) entry which is preliminary data.</text>
</comment>
<name>A0A9D2K285_9FIRM</name>
<dbReference type="InterPro" id="IPR002686">
    <property type="entry name" value="Transposase_17"/>
</dbReference>
<dbReference type="GO" id="GO:0003677">
    <property type="term" value="F:DNA binding"/>
    <property type="evidence" value="ECO:0007669"/>
    <property type="project" value="InterPro"/>
</dbReference>
<dbReference type="GO" id="GO:0006313">
    <property type="term" value="P:DNA transposition"/>
    <property type="evidence" value="ECO:0007669"/>
    <property type="project" value="InterPro"/>
</dbReference>
<dbReference type="GO" id="GO:0004803">
    <property type="term" value="F:transposase activity"/>
    <property type="evidence" value="ECO:0007669"/>
    <property type="project" value="InterPro"/>
</dbReference>
<proteinExistence type="predicted"/>
<sequence>MARARRKKSGTDVYHIVSRGNNQKNILEEDNDKKYFYSLMKEKAGQFQIEIYAYCIMSNHFHLMVKSDFKMLSVFMRELNSNYAVYYNCKYGESGHVFQGRFYSSCIEKESYMVSCIRYIHNNPVRAYLVSDILSYPYSSAREIFLNDRRKKRGCISRDIFGILSNRFTSLDQFYDFHNVFDNQGYIDIPEDKERYDRERIKSFLDHYIRTNNIKNERIILSARHIREDLIQICEKNTGLSKRNIENILKTVVKGA</sequence>
<feature type="domain" description="Transposase IS200-like" evidence="1">
    <location>
        <begin position="9"/>
        <end position="123"/>
    </location>
</feature>
<dbReference type="SUPFAM" id="SSF143422">
    <property type="entry name" value="Transposase IS200-like"/>
    <property type="match status" value="1"/>
</dbReference>
<dbReference type="EMBL" id="DXAY01000103">
    <property type="protein sequence ID" value="HIZ74469.1"/>
    <property type="molecule type" value="Genomic_DNA"/>
</dbReference>
<dbReference type="Pfam" id="PF01797">
    <property type="entry name" value="Y1_Tnp"/>
    <property type="match status" value="1"/>
</dbReference>
<dbReference type="AlphaFoldDB" id="A0A9D2K285"/>
<dbReference type="SMART" id="SM01321">
    <property type="entry name" value="Y1_Tnp"/>
    <property type="match status" value="1"/>
</dbReference>
<organism evidence="2 3">
    <name type="scientific">Candidatus Mediterraneibacter stercoravium</name>
    <dbReference type="NCBI Taxonomy" id="2838685"/>
    <lineage>
        <taxon>Bacteria</taxon>
        <taxon>Bacillati</taxon>
        <taxon>Bacillota</taxon>
        <taxon>Clostridia</taxon>
        <taxon>Lachnospirales</taxon>
        <taxon>Lachnospiraceae</taxon>
        <taxon>Mediterraneibacter</taxon>
    </lineage>
</organism>
<reference evidence="2" key="2">
    <citation type="submission" date="2021-04" db="EMBL/GenBank/DDBJ databases">
        <authorList>
            <person name="Gilroy R."/>
        </authorList>
    </citation>
    <scope>NUCLEOTIDE SEQUENCE</scope>
    <source>
        <strain evidence="2">CHK196-3914</strain>
    </source>
</reference>
<evidence type="ECO:0000313" key="2">
    <source>
        <dbReference type="EMBL" id="HIZ74469.1"/>
    </source>
</evidence>